<dbReference type="GO" id="GO:0055085">
    <property type="term" value="P:transmembrane transport"/>
    <property type="evidence" value="ECO:0007669"/>
    <property type="project" value="InterPro"/>
</dbReference>
<keyword evidence="3" id="KW-1003">Cell membrane</keyword>
<feature type="transmembrane region" description="Helical" evidence="7">
    <location>
        <begin position="234"/>
        <end position="261"/>
    </location>
</feature>
<dbReference type="InterPro" id="IPR000515">
    <property type="entry name" value="MetI-like"/>
</dbReference>
<dbReference type="InterPro" id="IPR035906">
    <property type="entry name" value="MetI-like_sf"/>
</dbReference>
<feature type="transmembrane region" description="Helical" evidence="7">
    <location>
        <begin position="130"/>
        <end position="155"/>
    </location>
</feature>
<dbReference type="PROSITE" id="PS50928">
    <property type="entry name" value="ABC_TM1"/>
    <property type="match status" value="1"/>
</dbReference>
<dbReference type="Pfam" id="PF00528">
    <property type="entry name" value="BPD_transp_1"/>
    <property type="match status" value="1"/>
</dbReference>
<evidence type="ECO:0000256" key="4">
    <source>
        <dbReference type="ARBA" id="ARBA00022692"/>
    </source>
</evidence>
<dbReference type="SUPFAM" id="SSF161098">
    <property type="entry name" value="MetI-like"/>
    <property type="match status" value="1"/>
</dbReference>
<comment type="similarity">
    <text evidence="7">Belongs to the binding-protein-dependent transport system permease family.</text>
</comment>
<keyword evidence="5 7" id="KW-1133">Transmembrane helix</keyword>
<accession>A0A413FIL7</accession>
<evidence type="ECO:0000313" key="9">
    <source>
        <dbReference type="Proteomes" id="UP000283880"/>
    </source>
</evidence>
<name>A0A413FIL7_9FIRM</name>
<dbReference type="PANTHER" id="PTHR43163">
    <property type="entry name" value="DIPEPTIDE TRANSPORT SYSTEM PERMEASE PROTEIN DPPB-RELATED"/>
    <property type="match status" value="1"/>
</dbReference>
<dbReference type="Gene3D" id="1.10.3720.10">
    <property type="entry name" value="MetI-like"/>
    <property type="match status" value="1"/>
</dbReference>
<dbReference type="CDD" id="cd06261">
    <property type="entry name" value="TM_PBP2"/>
    <property type="match status" value="1"/>
</dbReference>
<evidence type="ECO:0000313" key="8">
    <source>
        <dbReference type="EMBL" id="RGX31319.1"/>
    </source>
</evidence>
<sequence>MVRFFVKRILCLLLVVWIVSVLAFVMMRLAPGDAAVMALPDYASEEQIELMRVKLGLDKPYITQYFIYMGNLLKGDLGTSVLYERPCLDVIMERLPATLSVAVVCSAMVLLVSIPLGIIAGVNKGGPVDFFAVLFALLGQSMSVVWVCVLLLLFCSVKNNWLPSMGYNGLADVRYLIMPAIAMGYKMCAGMVRMGRSGMIDVLNEDYITCAYARGMSKFVVNCKYAFKNSIIPVITIFGMDVAQMLAGAVIIETTFTIPGIGSMLVKAVSNRDYPLTQSTLIVTAAMFALVNLVVDIVNALVDRRMKLN</sequence>
<dbReference type="InterPro" id="IPR045621">
    <property type="entry name" value="BPD_transp_1_N"/>
</dbReference>
<dbReference type="RefSeq" id="WP_007717380.1">
    <property type="nucleotide sequence ID" value="NZ_BAABXR010000001.1"/>
</dbReference>
<gene>
    <name evidence="8" type="ORF">DWV29_05370</name>
</gene>
<keyword evidence="4 7" id="KW-0812">Transmembrane</keyword>
<dbReference type="GO" id="GO:0005886">
    <property type="term" value="C:plasma membrane"/>
    <property type="evidence" value="ECO:0007669"/>
    <property type="project" value="UniProtKB-SubCell"/>
</dbReference>
<evidence type="ECO:0000256" key="1">
    <source>
        <dbReference type="ARBA" id="ARBA00004651"/>
    </source>
</evidence>
<evidence type="ECO:0000256" key="2">
    <source>
        <dbReference type="ARBA" id="ARBA00022448"/>
    </source>
</evidence>
<comment type="caution">
    <text evidence="8">The sequence shown here is derived from an EMBL/GenBank/DDBJ whole genome shotgun (WGS) entry which is preliminary data.</text>
</comment>
<evidence type="ECO:0000256" key="5">
    <source>
        <dbReference type="ARBA" id="ARBA00022989"/>
    </source>
</evidence>
<evidence type="ECO:0000256" key="6">
    <source>
        <dbReference type="ARBA" id="ARBA00023136"/>
    </source>
</evidence>
<dbReference type="Pfam" id="PF19300">
    <property type="entry name" value="BPD_transp_1_N"/>
    <property type="match status" value="1"/>
</dbReference>
<keyword evidence="2 7" id="KW-0813">Transport</keyword>
<feature type="transmembrane region" description="Helical" evidence="7">
    <location>
        <begin position="95"/>
        <end position="118"/>
    </location>
</feature>
<dbReference type="PANTHER" id="PTHR43163:SF6">
    <property type="entry name" value="DIPEPTIDE TRANSPORT SYSTEM PERMEASE PROTEIN DPPB-RELATED"/>
    <property type="match status" value="1"/>
</dbReference>
<dbReference type="EMBL" id="QSBM01000003">
    <property type="protein sequence ID" value="RGX31319.1"/>
    <property type="molecule type" value="Genomic_DNA"/>
</dbReference>
<proteinExistence type="inferred from homology"/>
<reference evidence="8 9" key="1">
    <citation type="submission" date="2018-08" db="EMBL/GenBank/DDBJ databases">
        <title>A genome reference for cultivated species of the human gut microbiota.</title>
        <authorList>
            <person name="Zou Y."/>
            <person name="Xue W."/>
            <person name="Luo G."/>
        </authorList>
    </citation>
    <scope>NUCLEOTIDE SEQUENCE [LARGE SCALE GENOMIC DNA]</scope>
    <source>
        <strain evidence="8 9">AF04-15</strain>
    </source>
</reference>
<dbReference type="OrthoDB" id="9806409at2"/>
<keyword evidence="6 7" id="KW-0472">Membrane</keyword>
<protein>
    <submittedName>
        <fullName evidence="8">ABC transporter permease</fullName>
    </submittedName>
</protein>
<evidence type="ECO:0000256" key="3">
    <source>
        <dbReference type="ARBA" id="ARBA00022475"/>
    </source>
</evidence>
<dbReference type="Proteomes" id="UP000283880">
    <property type="component" value="Unassembled WGS sequence"/>
</dbReference>
<comment type="subcellular location">
    <subcellularLocation>
        <location evidence="1 7">Cell membrane</location>
        <topology evidence="1 7">Multi-pass membrane protein</topology>
    </subcellularLocation>
</comment>
<feature type="transmembrane region" description="Helical" evidence="7">
    <location>
        <begin position="281"/>
        <end position="302"/>
    </location>
</feature>
<organism evidence="8 9">
    <name type="scientific">Enterocloster asparagiformis</name>
    <dbReference type="NCBI Taxonomy" id="333367"/>
    <lineage>
        <taxon>Bacteria</taxon>
        <taxon>Bacillati</taxon>
        <taxon>Bacillota</taxon>
        <taxon>Clostridia</taxon>
        <taxon>Lachnospirales</taxon>
        <taxon>Lachnospiraceae</taxon>
        <taxon>Enterocloster</taxon>
    </lineage>
</organism>
<evidence type="ECO:0000256" key="7">
    <source>
        <dbReference type="RuleBase" id="RU363032"/>
    </source>
</evidence>
<dbReference type="AlphaFoldDB" id="A0A413FIL7"/>